<organism evidence="1 2">
    <name type="scientific">Lacibacter luteus</name>
    <dbReference type="NCBI Taxonomy" id="2508719"/>
    <lineage>
        <taxon>Bacteria</taxon>
        <taxon>Pseudomonadati</taxon>
        <taxon>Bacteroidota</taxon>
        <taxon>Chitinophagia</taxon>
        <taxon>Chitinophagales</taxon>
        <taxon>Chitinophagaceae</taxon>
        <taxon>Lacibacter</taxon>
    </lineage>
</organism>
<evidence type="ECO:0000313" key="1">
    <source>
        <dbReference type="EMBL" id="RXK58581.1"/>
    </source>
</evidence>
<accession>A0A4Q1CFE8</accession>
<comment type="caution">
    <text evidence="1">The sequence shown here is derived from an EMBL/GenBank/DDBJ whole genome shotgun (WGS) entry which is preliminary data.</text>
</comment>
<dbReference type="RefSeq" id="WP_129132384.1">
    <property type="nucleotide sequence ID" value="NZ_SDHW01000006.1"/>
</dbReference>
<dbReference type="EMBL" id="SDHW01000006">
    <property type="protein sequence ID" value="RXK58581.1"/>
    <property type="molecule type" value="Genomic_DNA"/>
</dbReference>
<dbReference type="OrthoDB" id="7445930at2"/>
<reference evidence="1 2" key="1">
    <citation type="submission" date="2019-01" db="EMBL/GenBank/DDBJ databases">
        <title>Lacibacter sp. strain TTM-7.</title>
        <authorList>
            <person name="Chen W.-M."/>
        </authorList>
    </citation>
    <scope>NUCLEOTIDE SEQUENCE [LARGE SCALE GENOMIC DNA]</scope>
    <source>
        <strain evidence="1 2">TTM-7</strain>
    </source>
</reference>
<dbReference type="AlphaFoldDB" id="A0A4Q1CFE8"/>
<dbReference type="Proteomes" id="UP000290204">
    <property type="component" value="Unassembled WGS sequence"/>
</dbReference>
<name>A0A4Q1CFE8_9BACT</name>
<gene>
    <name evidence="1" type="ORF">ESA94_18285</name>
</gene>
<evidence type="ECO:0000313" key="2">
    <source>
        <dbReference type="Proteomes" id="UP000290204"/>
    </source>
</evidence>
<proteinExistence type="predicted"/>
<keyword evidence="2" id="KW-1185">Reference proteome</keyword>
<evidence type="ECO:0008006" key="3">
    <source>
        <dbReference type="Google" id="ProtNLM"/>
    </source>
</evidence>
<protein>
    <recommendedName>
        <fullName evidence="3">Multi-ubiquitin domain-containing protein</fullName>
    </recommendedName>
</protein>
<sequence length="80" mass="9112">MAKKFKFKIENDTHEWPSQFIKGSEVRGIPPGIPENMDLFLKEKGKVGRLIKNDDTVDLAEESGIEKFYVQESKSTPGTR</sequence>